<dbReference type="Proteomes" id="UP000694501">
    <property type="component" value="Unassembled WGS sequence"/>
</dbReference>
<reference evidence="2" key="1">
    <citation type="submission" date="2021-06" db="EMBL/GenBank/DDBJ databases">
        <title>Sequencing of actinobacteria type strains.</title>
        <authorList>
            <person name="Nguyen G.-S."/>
            <person name="Wentzel A."/>
        </authorList>
    </citation>
    <scope>NUCLEOTIDE SEQUENCE</scope>
    <source>
        <strain evidence="2">P38-E01</strain>
    </source>
</reference>
<feature type="transmembrane region" description="Helical" evidence="1">
    <location>
        <begin position="84"/>
        <end position="106"/>
    </location>
</feature>
<evidence type="ECO:0000313" key="2">
    <source>
        <dbReference type="EMBL" id="MBU7599606.1"/>
    </source>
</evidence>
<sequence length="125" mass="13191">MSGGRRVKVTSPQTRIALARRSRGVRGSLPLPGPADPQRAARVFREQRRAALRTVALLGLVLFGTSGLLAAAPAPADLTVSGLPLSWLVLMSATYPVLLVIAALHVRTAERIDARVPDPPAGERG</sequence>
<proteinExistence type="predicted"/>
<keyword evidence="1" id="KW-0812">Transmembrane</keyword>
<protein>
    <recommendedName>
        <fullName evidence="4">DUF485 domain-containing protein</fullName>
    </recommendedName>
</protein>
<dbReference type="RefSeq" id="WP_211038971.1">
    <property type="nucleotide sequence ID" value="NZ_JAELVF020000001.1"/>
</dbReference>
<keyword evidence="1" id="KW-0472">Membrane</keyword>
<evidence type="ECO:0000256" key="1">
    <source>
        <dbReference type="SAM" id="Phobius"/>
    </source>
</evidence>
<evidence type="ECO:0008006" key="4">
    <source>
        <dbReference type="Google" id="ProtNLM"/>
    </source>
</evidence>
<keyword evidence="1" id="KW-1133">Transmembrane helix</keyword>
<dbReference type="EMBL" id="JAELVF020000001">
    <property type="protein sequence ID" value="MBU7599606.1"/>
    <property type="molecule type" value="Genomic_DNA"/>
</dbReference>
<keyword evidence="3" id="KW-1185">Reference proteome</keyword>
<organism evidence="2 3">
    <name type="scientific">Streptomyces tardus</name>
    <dbReference type="NCBI Taxonomy" id="2780544"/>
    <lineage>
        <taxon>Bacteria</taxon>
        <taxon>Bacillati</taxon>
        <taxon>Actinomycetota</taxon>
        <taxon>Actinomycetes</taxon>
        <taxon>Kitasatosporales</taxon>
        <taxon>Streptomycetaceae</taxon>
        <taxon>Streptomyces</taxon>
    </lineage>
</organism>
<accession>A0A949JGF0</accession>
<evidence type="ECO:0000313" key="3">
    <source>
        <dbReference type="Proteomes" id="UP000694501"/>
    </source>
</evidence>
<gene>
    <name evidence="2" type="ORF">JGS22_018760</name>
</gene>
<feature type="transmembrane region" description="Helical" evidence="1">
    <location>
        <begin position="50"/>
        <end position="72"/>
    </location>
</feature>
<name>A0A949JGF0_9ACTN</name>
<dbReference type="AlphaFoldDB" id="A0A949JGF0"/>
<comment type="caution">
    <text evidence="2">The sequence shown here is derived from an EMBL/GenBank/DDBJ whole genome shotgun (WGS) entry which is preliminary data.</text>
</comment>